<dbReference type="InterPro" id="IPR022128">
    <property type="entry name" value="FhaA_N"/>
</dbReference>
<feature type="region of interest" description="Disordered" evidence="2">
    <location>
        <begin position="125"/>
        <end position="186"/>
    </location>
</feature>
<dbReference type="Pfam" id="PF12401">
    <property type="entry name" value="FhaA_N"/>
    <property type="match status" value="1"/>
</dbReference>
<dbReference type="EMBL" id="BAABAB010000025">
    <property type="protein sequence ID" value="GAA3629511.1"/>
    <property type="molecule type" value="Genomic_DNA"/>
</dbReference>
<protein>
    <submittedName>
        <fullName evidence="4">Antibiotic biosynthesis regulator FhaA</fullName>
    </submittedName>
</protein>
<keyword evidence="5" id="KW-1185">Reference proteome</keyword>
<dbReference type="InterPro" id="IPR000253">
    <property type="entry name" value="FHA_dom"/>
</dbReference>
<reference evidence="5" key="1">
    <citation type="journal article" date="2019" name="Int. J. Syst. Evol. Microbiol.">
        <title>The Global Catalogue of Microorganisms (GCM) 10K type strain sequencing project: providing services to taxonomists for standard genome sequencing and annotation.</title>
        <authorList>
            <consortium name="The Broad Institute Genomics Platform"/>
            <consortium name="The Broad Institute Genome Sequencing Center for Infectious Disease"/>
            <person name="Wu L."/>
            <person name="Ma J."/>
        </authorList>
    </citation>
    <scope>NUCLEOTIDE SEQUENCE [LARGE SCALE GENOMIC DNA]</scope>
    <source>
        <strain evidence="5">JCM 16929</strain>
    </source>
</reference>
<dbReference type="RefSeq" id="WP_344806874.1">
    <property type="nucleotide sequence ID" value="NZ_BAABAB010000025.1"/>
</dbReference>
<sequence length="305" mass="32660">MGFLGRFEKKVEGAVSGVFARAFKGDVQPVEIAARLQRELDTEAKLMSRDKRLVPNEFVVNLSQHDHDKLVPYSATLTTELAGELRRHAGEMGYVFNGPIRIHFELDEALPVGRFTVSSEAVAGVESSRPWSGPHRDPGSSPLGPTAGPPAAGAAAAGPAHHRAPSADRSPYTGNDPDAEPPPLYRDEAVAPAESSAWNATVPRPARHQLVLEVNGTRHPLTPPGFVIGRGTEADLRINDPGVSRMHAEIRVRTDGPEESIDIVDLGSTNGIVVDGQKVRQSPLSDGSRIEIGSTRMLVHAPSGR</sequence>
<proteinExistence type="predicted"/>
<dbReference type="InterPro" id="IPR050923">
    <property type="entry name" value="Cell_Proc_Reg/RNA_Proc"/>
</dbReference>
<dbReference type="CDD" id="cd00060">
    <property type="entry name" value="FHA"/>
    <property type="match status" value="1"/>
</dbReference>
<evidence type="ECO:0000256" key="1">
    <source>
        <dbReference type="ARBA" id="ARBA00022553"/>
    </source>
</evidence>
<dbReference type="Gene3D" id="2.60.200.20">
    <property type="match status" value="1"/>
</dbReference>
<evidence type="ECO:0000256" key="2">
    <source>
        <dbReference type="SAM" id="MobiDB-lite"/>
    </source>
</evidence>
<dbReference type="Proteomes" id="UP001501490">
    <property type="component" value="Unassembled WGS sequence"/>
</dbReference>
<evidence type="ECO:0000313" key="4">
    <source>
        <dbReference type="EMBL" id="GAA3629511.1"/>
    </source>
</evidence>
<dbReference type="Gene3D" id="3.30.2320.60">
    <property type="entry name" value="FhaA, phosphopeptide-binding domain (DUF3662)"/>
    <property type="match status" value="1"/>
</dbReference>
<dbReference type="InterPro" id="IPR008984">
    <property type="entry name" value="SMAD_FHA_dom_sf"/>
</dbReference>
<dbReference type="SMART" id="SM00240">
    <property type="entry name" value="FHA"/>
    <property type="match status" value="1"/>
</dbReference>
<dbReference type="PROSITE" id="PS50006">
    <property type="entry name" value="FHA_DOMAIN"/>
    <property type="match status" value="1"/>
</dbReference>
<comment type="caution">
    <text evidence="4">The sequence shown here is derived from an EMBL/GenBank/DDBJ whole genome shotgun (WGS) entry which is preliminary data.</text>
</comment>
<dbReference type="InterPro" id="IPR042287">
    <property type="entry name" value="FhaA_N_sf"/>
</dbReference>
<evidence type="ECO:0000313" key="5">
    <source>
        <dbReference type="Proteomes" id="UP001501490"/>
    </source>
</evidence>
<feature type="compositionally biased region" description="Low complexity" evidence="2">
    <location>
        <begin position="139"/>
        <end position="159"/>
    </location>
</feature>
<evidence type="ECO:0000259" key="3">
    <source>
        <dbReference type="PROSITE" id="PS50006"/>
    </source>
</evidence>
<accession>A0ABP7ACR3</accession>
<feature type="domain" description="FHA" evidence="3">
    <location>
        <begin position="226"/>
        <end position="279"/>
    </location>
</feature>
<dbReference type="PANTHER" id="PTHR23308">
    <property type="entry name" value="NUCLEAR INHIBITOR OF PROTEIN PHOSPHATASE-1"/>
    <property type="match status" value="1"/>
</dbReference>
<keyword evidence="1" id="KW-0597">Phosphoprotein</keyword>
<name>A0ABP7ACR3_9ACTN</name>
<dbReference type="SUPFAM" id="SSF49879">
    <property type="entry name" value="SMAD/FHA domain"/>
    <property type="match status" value="1"/>
</dbReference>
<organism evidence="4 5">
    <name type="scientific">Microlunatus ginsengisoli</name>
    <dbReference type="NCBI Taxonomy" id="363863"/>
    <lineage>
        <taxon>Bacteria</taxon>
        <taxon>Bacillati</taxon>
        <taxon>Actinomycetota</taxon>
        <taxon>Actinomycetes</taxon>
        <taxon>Propionibacteriales</taxon>
        <taxon>Propionibacteriaceae</taxon>
        <taxon>Microlunatus</taxon>
    </lineage>
</organism>
<dbReference type="Pfam" id="PF00498">
    <property type="entry name" value="FHA"/>
    <property type="match status" value="1"/>
</dbReference>
<gene>
    <name evidence="4" type="primary">fhaA</name>
    <name evidence="4" type="ORF">GCM10022236_34760</name>
</gene>